<feature type="domain" description="DUF6532" evidence="2">
    <location>
        <begin position="277"/>
        <end position="407"/>
    </location>
</feature>
<evidence type="ECO:0000313" key="3">
    <source>
        <dbReference type="EMBL" id="THU79233.1"/>
    </source>
</evidence>
<evidence type="ECO:0000256" key="1">
    <source>
        <dbReference type="SAM" id="MobiDB-lite"/>
    </source>
</evidence>
<dbReference type="Pfam" id="PF20149">
    <property type="entry name" value="DUF6532"/>
    <property type="match status" value="1"/>
</dbReference>
<name>A0A4S8KU03_DENBC</name>
<protein>
    <recommendedName>
        <fullName evidence="2">DUF6532 domain-containing protein</fullName>
    </recommendedName>
</protein>
<sequence length="457" mass="50963">MIKRNRNTDFLGSQKNYSGHQYFGVVLKWSDALKAATPQDPDNTECQRRLEMLIPSLVRSQRVKKPVDYVTMSAESSDPLLDFDSGGSSDYGVDEEAEKCKKMANLRRSKEIKAKERQEALERIKAQIGSQVSNRLRELAIAACDVGSDHGGEPELEVPCPKKFPWKSFPDFAYRNQLCIENWSEDVPAPGAGLKDVSHAIQEKSLTSENQEDVPLVKCVDGRTLVSVVNSANWWLHGAGDNEEDAQDKDNGESRKGWPQSQGQRRQFCPLGPEILKQLALTSLIEAAERKNYVGPFDVAARLVSKDEGERYIKPLTAYTSQRIGAERSKELKNPANSIVLAAYGLVGDPLGPQIAQDLMLKSNYMYGLDSSNMFSLHKGTGFDSLKPFQHPAYTEYIRATFFGNTMYSRMLAQQQGIFVSTLPDSWDPSRPLSQLCKFISEQGTSASGKRSPDKFS</sequence>
<dbReference type="InterPro" id="IPR045341">
    <property type="entry name" value="DUF6532"/>
</dbReference>
<reference evidence="3 4" key="1">
    <citation type="journal article" date="2019" name="Nat. Ecol. Evol.">
        <title>Megaphylogeny resolves global patterns of mushroom evolution.</title>
        <authorList>
            <person name="Varga T."/>
            <person name="Krizsan K."/>
            <person name="Foldi C."/>
            <person name="Dima B."/>
            <person name="Sanchez-Garcia M."/>
            <person name="Sanchez-Ramirez S."/>
            <person name="Szollosi G.J."/>
            <person name="Szarkandi J.G."/>
            <person name="Papp V."/>
            <person name="Albert L."/>
            <person name="Andreopoulos W."/>
            <person name="Angelini C."/>
            <person name="Antonin V."/>
            <person name="Barry K.W."/>
            <person name="Bougher N.L."/>
            <person name="Buchanan P."/>
            <person name="Buyck B."/>
            <person name="Bense V."/>
            <person name="Catcheside P."/>
            <person name="Chovatia M."/>
            <person name="Cooper J."/>
            <person name="Damon W."/>
            <person name="Desjardin D."/>
            <person name="Finy P."/>
            <person name="Geml J."/>
            <person name="Haridas S."/>
            <person name="Hughes K."/>
            <person name="Justo A."/>
            <person name="Karasinski D."/>
            <person name="Kautmanova I."/>
            <person name="Kiss B."/>
            <person name="Kocsube S."/>
            <person name="Kotiranta H."/>
            <person name="LaButti K.M."/>
            <person name="Lechner B.E."/>
            <person name="Liimatainen K."/>
            <person name="Lipzen A."/>
            <person name="Lukacs Z."/>
            <person name="Mihaltcheva S."/>
            <person name="Morgado L.N."/>
            <person name="Niskanen T."/>
            <person name="Noordeloos M.E."/>
            <person name="Ohm R.A."/>
            <person name="Ortiz-Santana B."/>
            <person name="Ovrebo C."/>
            <person name="Racz N."/>
            <person name="Riley R."/>
            <person name="Savchenko A."/>
            <person name="Shiryaev A."/>
            <person name="Soop K."/>
            <person name="Spirin V."/>
            <person name="Szebenyi C."/>
            <person name="Tomsovsky M."/>
            <person name="Tulloss R.E."/>
            <person name="Uehling J."/>
            <person name="Grigoriev I.V."/>
            <person name="Vagvolgyi C."/>
            <person name="Papp T."/>
            <person name="Martin F.M."/>
            <person name="Miettinen O."/>
            <person name="Hibbett D.S."/>
            <person name="Nagy L.G."/>
        </authorList>
    </citation>
    <scope>NUCLEOTIDE SEQUENCE [LARGE SCALE GENOMIC DNA]</scope>
    <source>
        <strain evidence="3 4">CBS 962.96</strain>
    </source>
</reference>
<dbReference type="AlphaFoldDB" id="A0A4S8KU03"/>
<feature type="region of interest" description="Disordered" evidence="1">
    <location>
        <begin position="238"/>
        <end position="266"/>
    </location>
</feature>
<evidence type="ECO:0000259" key="2">
    <source>
        <dbReference type="Pfam" id="PF20149"/>
    </source>
</evidence>
<organism evidence="3 4">
    <name type="scientific">Dendrothele bispora (strain CBS 962.96)</name>
    <dbReference type="NCBI Taxonomy" id="1314807"/>
    <lineage>
        <taxon>Eukaryota</taxon>
        <taxon>Fungi</taxon>
        <taxon>Dikarya</taxon>
        <taxon>Basidiomycota</taxon>
        <taxon>Agaricomycotina</taxon>
        <taxon>Agaricomycetes</taxon>
        <taxon>Agaricomycetidae</taxon>
        <taxon>Agaricales</taxon>
        <taxon>Agaricales incertae sedis</taxon>
        <taxon>Dendrothele</taxon>
    </lineage>
</organism>
<keyword evidence="4" id="KW-1185">Reference proteome</keyword>
<proteinExistence type="predicted"/>
<gene>
    <name evidence="3" type="ORF">K435DRAFT_810888</name>
</gene>
<evidence type="ECO:0000313" key="4">
    <source>
        <dbReference type="Proteomes" id="UP000297245"/>
    </source>
</evidence>
<dbReference type="Proteomes" id="UP000297245">
    <property type="component" value="Unassembled WGS sequence"/>
</dbReference>
<dbReference type="EMBL" id="ML180056">
    <property type="protein sequence ID" value="THU79233.1"/>
    <property type="molecule type" value="Genomic_DNA"/>
</dbReference>
<accession>A0A4S8KU03</accession>